<feature type="domain" description="Glycosyltransferase 2-like" evidence="5">
    <location>
        <begin position="26"/>
        <end position="175"/>
    </location>
</feature>
<keyword evidence="4" id="KW-0808">Transferase</keyword>
<reference evidence="6" key="1">
    <citation type="submission" date="2022-08" db="EMBL/GenBank/DDBJ databases">
        <authorList>
            <person name="Deng Y."/>
            <person name="Han X.-F."/>
            <person name="Zhang Y.-Q."/>
        </authorList>
    </citation>
    <scope>NUCLEOTIDE SEQUENCE</scope>
    <source>
        <strain evidence="6">CPCC 203386</strain>
    </source>
</reference>
<evidence type="ECO:0000313" key="6">
    <source>
        <dbReference type="EMBL" id="MCS5735601.1"/>
    </source>
</evidence>
<keyword evidence="3" id="KW-0328">Glycosyltransferase</keyword>
<organism evidence="6 7">
    <name type="scientific">Herbiconiux daphne</name>
    <dbReference type="NCBI Taxonomy" id="2970914"/>
    <lineage>
        <taxon>Bacteria</taxon>
        <taxon>Bacillati</taxon>
        <taxon>Actinomycetota</taxon>
        <taxon>Actinomycetes</taxon>
        <taxon>Micrococcales</taxon>
        <taxon>Microbacteriaceae</taxon>
        <taxon>Herbiconiux</taxon>
    </lineage>
</organism>
<gene>
    <name evidence="6" type="ORF">N1032_17795</name>
</gene>
<dbReference type="PANTHER" id="PTHR43179:SF12">
    <property type="entry name" value="GALACTOFURANOSYLTRANSFERASE GLFT2"/>
    <property type="match status" value="1"/>
</dbReference>
<dbReference type="InterPro" id="IPR001173">
    <property type="entry name" value="Glyco_trans_2-like"/>
</dbReference>
<dbReference type="Pfam" id="PF00535">
    <property type="entry name" value="Glycos_transf_2"/>
    <property type="match status" value="1"/>
</dbReference>
<evidence type="ECO:0000259" key="5">
    <source>
        <dbReference type="Pfam" id="PF00535"/>
    </source>
</evidence>
<comment type="pathway">
    <text evidence="1">Cell wall biogenesis; cell wall polysaccharide biosynthesis.</text>
</comment>
<sequence>MSEPTARLHGGEADVPSRRWTRDDVTVVLCTRDRPEMLAHALEALKTALGPGADILVVDSGSRSAATADTAAAAGVRFVRSDVPGLSIARNLGLASTEREIVVYTDDDCAVEPGFLEPLIHPFIFPVVGAVTGSLRDASASGSPLPAPSEEHLHRTTEGLDAGHGALMAFRRAALIEVGAFDPVLGAGRRFGGAEDMDAFCRVLHSGREIVRVPASVVTHLYTRSDDDYVQLNRNYGLGIGAMCAKWLRTSPRSGIALTALIARRGVSRYVRRLRNKRTRRGQSVYLRSIVGGLREAYGIPRAGGVFVDVQPPQPVVLVSTDGAAA</sequence>
<dbReference type="CDD" id="cd00761">
    <property type="entry name" value="Glyco_tranf_GTA_type"/>
    <property type="match status" value="1"/>
</dbReference>
<evidence type="ECO:0000256" key="4">
    <source>
        <dbReference type="ARBA" id="ARBA00022679"/>
    </source>
</evidence>
<dbReference type="RefSeq" id="WP_259540543.1">
    <property type="nucleotide sequence ID" value="NZ_JANLCJ010000007.1"/>
</dbReference>
<dbReference type="Gene3D" id="3.90.550.10">
    <property type="entry name" value="Spore Coat Polysaccharide Biosynthesis Protein SpsA, Chain A"/>
    <property type="match status" value="1"/>
</dbReference>
<name>A0ABT2H6M2_9MICO</name>
<dbReference type="SUPFAM" id="SSF53448">
    <property type="entry name" value="Nucleotide-diphospho-sugar transferases"/>
    <property type="match status" value="1"/>
</dbReference>
<comment type="similarity">
    <text evidence="2">Belongs to the glycosyltransferase 2 family.</text>
</comment>
<evidence type="ECO:0000256" key="3">
    <source>
        <dbReference type="ARBA" id="ARBA00022676"/>
    </source>
</evidence>
<proteinExistence type="inferred from homology"/>
<comment type="caution">
    <text evidence="6">The sequence shown here is derived from an EMBL/GenBank/DDBJ whole genome shotgun (WGS) entry which is preliminary data.</text>
</comment>
<dbReference type="EMBL" id="JANLCJ010000007">
    <property type="protein sequence ID" value="MCS5735601.1"/>
    <property type="molecule type" value="Genomic_DNA"/>
</dbReference>
<accession>A0ABT2H6M2</accession>
<keyword evidence="7" id="KW-1185">Reference proteome</keyword>
<dbReference type="Proteomes" id="UP001165586">
    <property type="component" value="Unassembled WGS sequence"/>
</dbReference>
<dbReference type="InterPro" id="IPR029044">
    <property type="entry name" value="Nucleotide-diphossugar_trans"/>
</dbReference>
<evidence type="ECO:0000256" key="1">
    <source>
        <dbReference type="ARBA" id="ARBA00004776"/>
    </source>
</evidence>
<dbReference type="PANTHER" id="PTHR43179">
    <property type="entry name" value="RHAMNOSYLTRANSFERASE WBBL"/>
    <property type="match status" value="1"/>
</dbReference>
<protein>
    <submittedName>
        <fullName evidence="6">Glycosyltransferase family 2 protein</fullName>
    </submittedName>
</protein>
<evidence type="ECO:0000313" key="7">
    <source>
        <dbReference type="Proteomes" id="UP001165586"/>
    </source>
</evidence>
<evidence type="ECO:0000256" key="2">
    <source>
        <dbReference type="ARBA" id="ARBA00006739"/>
    </source>
</evidence>